<dbReference type="SFLD" id="SFLDS00029">
    <property type="entry name" value="Radical_SAM"/>
    <property type="match status" value="1"/>
</dbReference>
<dbReference type="InterPro" id="IPR034457">
    <property type="entry name" value="Organic_radical-activating"/>
</dbReference>
<dbReference type="EMBL" id="JARBJD010000044">
    <property type="protein sequence ID" value="KAK2957701.1"/>
    <property type="molecule type" value="Genomic_DNA"/>
</dbReference>
<evidence type="ECO:0000256" key="1">
    <source>
        <dbReference type="ARBA" id="ARBA00001966"/>
    </source>
</evidence>
<feature type="domain" description="Radical SAM core" evidence="7">
    <location>
        <begin position="66"/>
        <end position="287"/>
    </location>
</feature>
<evidence type="ECO:0000313" key="9">
    <source>
        <dbReference type="Proteomes" id="UP001281761"/>
    </source>
</evidence>
<dbReference type="Pfam" id="PF04055">
    <property type="entry name" value="Radical_SAM"/>
    <property type="match status" value="1"/>
</dbReference>
<name>A0ABQ9Y1T6_9EUKA</name>
<keyword evidence="9" id="KW-1185">Reference proteome</keyword>
<accession>A0ABQ9Y1T6</accession>
<dbReference type="CDD" id="cd01335">
    <property type="entry name" value="Radical_SAM"/>
    <property type="match status" value="1"/>
</dbReference>
<protein>
    <submittedName>
        <fullName evidence="8">AmmeMemoRadiSam system radical SAM enzyme</fullName>
    </submittedName>
</protein>
<reference evidence="8 9" key="1">
    <citation type="journal article" date="2022" name="bioRxiv">
        <title>Genomics of Preaxostyla Flagellates Illuminates Evolutionary Transitions and the Path Towards Mitochondrial Loss.</title>
        <authorList>
            <person name="Novak L.V.F."/>
            <person name="Treitli S.C."/>
            <person name="Pyrih J."/>
            <person name="Halakuc P."/>
            <person name="Pipaliya S.V."/>
            <person name="Vacek V."/>
            <person name="Brzon O."/>
            <person name="Soukal P."/>
            <person name="Eme L."/>
            <person name="Dacks J.B."/>
            <person name="Karnkowska A."/>
            <person name="Elias M."/>
            <person name="Hampl V."/>
        </authorList>
    </citation>
    <scope>NUCLEOTIDE SEQUENCE [LARGE SCALE GENOMIC DNA]</scope>
    <source>
        <strain evidence="8">NAU3</strain>
        <tissue evidence="8">Gut</tissue>
    </source>
</reference>
<dbReference type="PIRSF" id="PIRSF004869">
    <property type="entry name" value="PflX_prd"/>
    <property type="match status" value="1"/>
</dbReference>
<dbReference type="InterPro" id="IPR058240">
    <property type="entry name" value="rSAM_sf"/>
</dbReference>
<evidence type="ECO:0000256" key="5">
    <source>
        <dbReference type="ARBA" id="ARBA00023004"/>
    </source>
</evidence>
<comment type="cofactor">
    <cofactor evidence="1">
        <name>[4Fe-4S] cluster</name>
        <dbReference type="ChEBI" id="CHEBI:49883"/>
    </cofactor>
</comment>
<sequence>MNLQTWESLGDGKIRCTACCHRCTLNPGQSGICGVRMNRDGQLFSPVYGRAIAVHVDPVEKKPLHHFLPGTPIFSVGTIGCNMKCDFCQNWDISQLDQIQGAKTRNGDIEDSALGKHLSPQDILQTCIRTRAQSVAFTYNEPTIFVDYAIDTARLVHPQGIRTVFVTNGFETPETVEKLAGLIDAFNVDVKAFKDSFYRKHCKASLQPVLDTVVNAKRRGIWVETTTLLIPGENDSEEELDELTKWHASVDPLMPWHISAFHPDFQLTNVGRTPLSTLQRAYEIGKRNGLKFIYMGNVGGQTETDTYCPSCGERLIHRDGMRQTTILKSFNANTGTCAKCGTTIPGVWK</sequence>
<evidence type="ECO:0000256" key="6">
    <source>
        <dbReference type="ARBA" id="ARBA00023014"/>
    </source>
</evidence>
<evidence type="ECO:0000256" key="2">
    <source>
        <dbReference type="ARBA" id="ARBA00022485"/>
    </source>
</evidence>
<dbReference type="Gene3D" id="3.20.20.70">
    <property type="entry name" value="Aldolase class I"/>
    <property type="match status" value="1"/>
</dbReference>
<dbReference type="SUPFAM" id="SSF102114">
    <property type="entry name" value="Radical SAM enzymes"/>
    <property type="match status" value="1"/>
</dbReference>
<dbReference type="Proteomes" id="UP001281761">
    <property type="component" value="Unassembled WGS sequence"/>
</dbReference>
<dbReference type="InterPro" id="IPR027596">
    <property type="entry name" value="AmmeMemoSam_rS"/>
</dbReference>
<organism evidence="8 9">
    <name type="scientific">Blattamonas nauphoetae</name>
    <dbReference type="NCBI Taxonomy" id="2049346"/>
    <lineage>
        <taxon>Eukaryota</taxon>
        <taxon>Metamonada</taxon>
        <taxon>Preaxostyla</taxon>
        <taxon>Oxymonadida</taxon>
        <taxon>Blattamonas</taxon>
    </lineage>
</organism>
<dbReference type="NCBIfam" id="TIGR04337">
    <property type="entry name" value="AmmeMemoSam_rS"/>
    <property type="match status" value="1"/>
</dbReference>
<dbReference type="InterPro" id="IPR016431">
    <property type="entry name" value="Pyrv-formate_lyase-activ_prd"/>
</dbReference>
<dbReference type="SFLD" id="SFLDG01101">
    <property type="entry name" value="Uncharacterised_Radical_SAM_Su"/>
    <property type="match status" value="1"/>
</dbReference>
<evidence type="ECO:0000256" key="4">
    <source>
        <dbReference type="ARBA" id="ARBA00022723"/>
    </source>
</evidence>
<gene>
    <name evidence="8" type="ORF">BLNAU_7356</name>
</gene>
<keyword evidence="4" id="KW-0479">Metal-binding</keyword>
<dbReference type="PROSITE" id="PS51918">
    <property type="entry name" value="RADICAL_SAM"/>
    <property type="match status" value="1"/>
</dbReference>
<dbReference type="InterPro" id="IPR013785">
    <property type="entry name" value="Aldolase_TIM"/>
</dbReference>
<keyword evidence="5" id="KW-0408">Iron</keyword>
<keyword evidence="3" id="KW-0949">S-adenosyl-L-methionine</keyword>
<dbReference type="InterPro" id="IPR007197">
    <property type="entry name" value="rSAM"/>
</dbReference>
<evidence type="ECO:0000259" key="7">
    <source>
        <dbReference type="PROSITE" id="PS51918"/>
    </source>
</evidence>
<comment type="caution">
    <text evidence="8">The sequence shown here is derived from an EMBL/GenBank/DDBJ whole genome shotgun (WGS) entry which is preliminary data.</text>
</comment>
<keyword evidence="6" id="KW-0411">Iron-sulfur</keyword>
<evidence type="ECO:0000313" key="8">
    <source>
        <dbReference type="EMBL" id="KAK2957701.1"/>
    </source>
</evidence>
<keyword evidence="2" id="KW-0004">4Fe-4S</keyword>
<proteinExistence type="predicted"/>
<dbReference type="PANTHER" id="PTHR30352:SF5">
    <property type="entry name" value="PYRUVATE FORMATE-LYASE 1-ACTIVATING ENZYME"/>
    <property type="match status" value="1"/>
</dbReference>
<dbReference type="PANTHER" id="PTHR30352">
    <property type="entry name" value="PYRUVATE FORMATE-LYASE-ACTIVATING ENZYME"/>
    <property type="match status" value="1"/>
</dbReference>
<evidence type="ECO:0000256" key="3">
    <source>
        <dbReference type="ARBA" id="ARBA00022691"/>
    </source>
</evidence>